<protein>
    <submittedName>
        <fullName evidence="2">Uncharacterized protein</fullName>
    </submittedName>
</protein>
<feature type="region of interest" description="Disordered" evidence="1">
    <location>
        <begin position="67"/>
        <end position="107"/>
    </location>
</feature>
<dbReference type="AlphaFoldDB" id="A0AAV3RR50"/>
<comment type="caution">
    <text evidence="2">The sequence shown here is derived from an EMBL/GenBank/DDBJ whole genome shotgun (WGS) entry which is preliminary data.</text>
</comment>
<keyword evidence="3" id="KW-1185">Reference proteome</keyword>
<accession>A0AAV3RR50</accession>
<organism evidence="2 3">
    <name type="scientific">Lithospermum erythrorhizon</name>
    <name type="common">Purple gromwell</name>
    <name type="synonym">Lithospermum officinale var. erythrorhizon</name>
    <dbReference type="NCBI Taxonomy" id="34254"/>
    <lineage>
        <taxon>Eukaryota</taxon>
        <taxon>Viridiplantae</taxon>
        <taxon>Streptophyta</taxon>
        <taxon>Embryophyta</taxon>
        <taxon>Tracheophyta</taxon>
        <taxon>Spermatophyta</taxon>
        <taxon>Magnoliopsida</taxon>
        <taxon>eudicotyledons</taxon>
        <taxon>Gunneridae</taxon>
        <taxon>Pentapetalae</taxon>
        <taxon>asterids</taxon>
        <taxon>lamiids</taxon>
        <taxon>Boraginales</taxon>
        <taxon>Boraginaceae</taxon>
        <taxon>Boraginoideae</taxon>
        <taxon>Lithospermeae</taxon>
        <taxon>Lithospermum</taxon>
    </lineage>
</organism>
<proteinExistence type="predicted"/>
<feature type="compositionally biased region" description="Basic and acidic residues" evidence="1">
    <location>
        <begin position="89"/>
        <end position="101"/>
    </location>
</feature>
<sequence length="128" mass="13897">MEGMDIDIPSATDTANMIVEPADEGVIPSVVDTRAETAEGVERTTVGQGVNDTLDADIEDVVPEEAVDHVPEEEVPPVMQPTVSAKWLPKHEQGGNAKEEDHESDEEDVAAVIIRRWKATGKLKLNEN</sequence>
<dbReference type="Proteomes" id="UP001454036">
    <property type="component" value="Unassembled WGS sequence"/>
</dbReference>
<evidence type="ECO:0000313" key="2">
    <source>
        <dbReference type="EMBL" id="GAA0184206.1"/>
    </source>
</evidence>
<evidence type="ECO:0000313" key="3">
    <source>
        <dbReference type="Proteomes" id="UP001454036"/>
    </source>
</evidence>
<reference evidence="2 3" key="1">
    <citation type="submission" date="2024-01" db="EMBL/GenBank/DDBJ databases">
        <title>The complete chloroplast genome sequence of Lithospermum erythrorhizon: insights into the phylogenetic relationship among Boraginaceae species and the maternal lineages of purple gromwells.</title>
        <authorList>
            <person name="Okada T."/>
            <person name="Watanabe K."/>
        </authorList>
    </citation>
    <scope>NUCLEOTIDE SEQUENCE [LARGE SCALE GENOMIC DNA]</scope>
</reference>
<evidence type="ECO:0000256" key="1">
    <source>
        <dbReference type="SAM" id="MobiDB-lite"/>
    </source>
</evidence>
<name>A0AAV3RR50_LITER</name>
<gene>
    <name evidence="2" type="ORF">LIER_31494</name>
</gene>
<dbReference type="EMBL" id="BAABME010011725">
    <property type="protein sequence ID" value="GAA0184206.1"/>
    <property type="molecule type" value="Genomic_DNA"/>
</dbReference>